<dbReference type="PANTHER" id="PTHR13140:SF802">
    <property type="entry name" value="UNCONVENTIONAL MYOSIN-IB ISOFORM X1"/>
    <property type="match status" value="1"/>
</dbReference>
<dbReference type="RefSeq" id="XP_004990857.1">
    <property type="nucleotide sequence ID" value="XM_004990800.1"/>
</dbReference>
<evidence type="ECO:0000313" key="10">
    <source>
        <dbReference type="EMBL" id="EGD77017.1"/>
    </source>
</evidence>
<dbReference type="PROSITE" id="PS51456">
    <property type="entry name" value="MYOSIN_MOTOR"/>
    <property type="match status" value="1"/>
</dbReference>
<dbReference type="GO" id="GO:0016459">
    <property type="term" value="C:myosin complex"/>
    <property type="evidence" value="ECO:0007669"/>
    <property type="project" value="UniProtKB-KW"/>
</dbReference>
<dbReference type="InParanoid" id="F2UJ69"/>
<evidence type="ECO:0000256" key="1">
    <source>
        <dbReference type="ARBA" id="ARBA00008314"/>
    </source>
</evidence>
<dbReference type="GO" id="GO:0051015">
    <property type="term" value="F:actin filament binding"/>
    <property type="evidence" value="ECO:0007669"/>
    <property type="project" value="TreeGrafter"/>
</dbReference>
<dbReference type="eggNOG" id="KOG0164">
    <property type="taxonomic scope" value="Eukaryota"/>
</dbReference>
<protein>
    <recommendedName>
        <fullName evidence="9">Myosin motor domain-containing protein</fullName>
    </recommendedName>
</protein>
<feature type="binding site" evidence="7">
    <location>
        <begin position="139"/>
        <end position="146"/>
    </location>
    <ligand>
        <name>ATP</name>
        <dbReference type="ChEBI" id="CHEBI:30616"/>
    </ligand>
</feature>
<comment type="similarity">
    <text evidence="1 7">Belongs to the TRAFAC class myosin-kinesin ATPase superfamily. Myosin family.</text>
</comment>
<evidence type="ECO:0000259" key="9">
    <source>
        <dbReference type="PROSITE" id="PS51456"/>
    </source>
</evidence>
<dbReference type="SMART" id="SM00242">
    <property type="entry name" value="MYSc"/>
    <property type="match status" value="1"/>
</dbReference>
<evidence type="ECO:0000256" key="4">
    <source>
        <dbReference type="ARBA" id="ARBA00023123"/>
    </source>
</evidence>
<keyword evidence="6 7" id="KW-0009">Actin-binding</keyword>
<dbReference type="GO" id="GO:0005886">
    <property type="term" value="C:plasma membrane"/>
    <property type="evidence" value="ECO:0007669"/>
    <property type="project" value="TreeGrafter"/>
</dbReference>
<dbReference type="PRINTS" id="PR00193">
    <property type="entry name" value="MYOSINHEAVY"/>
</dbReference>
<keyword evidence="3 7" id="KW-0067">ATP-binding</keyword>
<dbReference type="GO" id="GO:0030048">
    <property type="term" value="P:actin filament-based movement"/>
    <property type="evidence" value="ECO:0007669"/>
    <property type="project" value="TreeGrafter"/>
</dbReference>
<feature type="region of interest" description="Actin-binding" evidence="7">
    <location>
        <begin position="597"/>
        <end position="619"/>
    </location>
</feature>
<dbReference type="GO" id="GO:0006897">
    <property type="term" value="P:endocytosis"/>
    <property type="evidence" value="ECO:0007669"/>
    <property type="project" value="TreeGrafter"/>
</dbReference>
<dbReference type="GO" id="GO:0005737">
    <property type="term" value="C:cytoplasm"/>
    <property type="evidence" value="ECO:0007669"/>
    <property type="project" value="TreeGrafter"/>
</dbReference>
<dbReference type="GO" id="GO:0005524">
    <property type="term" value="F:ATP binding"/>
    <property type="evidence" value="ECO:0007669"/>
    <property type="project" value="UniProtKB-UniRule"/>
</dbReference>
<evidence type="ECO:0000256" key="2">
    <source>
        <dbReference type="ARBA" id="ARBA00022741"/>
    </source>
</evidence>
<dbReference type="EMBL" id="GL832976">
    <property type="protein sequence ID" value="EGD77017.1"/>
    <property type="molecule type" value="Genomic_DNA"/>
</dbReference>
<keyword evidence="4 7" id="KW-0518">Myosin</keyword>
<keyword evidence="2 7" id="KW-0547">Nucleotide-binding</keyword>
<dbReference type="FunFam" id="1.20.58.530:FF:000004">
    <property type="entry name" value="Unconventional myosin ID"/>
    <property type="match status" value="1"/>
</dbReference>
<organism evidence="11">
    <name type="scientific">Salpingoeca rosetta (strain ATCC 50818 / BSB-021)</name>
    <dbReference type="NCBI Taxonomy" id="946362"/>
    <lineage>
        <taxon>Eukaryota</taxon>
        <taxon>Choanoflagellata</taxon>
        <taxon>Craspedida</taxon>
        <taxon>Salpingoecidae</taxon>
        <taxon>Salpingoeca</taxon>
    </lineage>
</organism>
<evidence type="ECO:0000256" key="7">
    <source>
        <dbReference type="PROSITE-ProRule" id="PRU00782"/>
    </source>
</evidence>
<dbReference type="Proteomes" id="UP000007799">
    <property type="component" value="Unassembled WGS sequence"/>
</dbReference>
<dbReference type="FunFam" id="1.10.10.820:FF:000001">
    <property type="entry name" value="Myosin heavy chain"/>
    <property type="match status" value="1"/>
</dbReference>
<dbReference type="Gene3D" id="1.20.120.720">
    <property type="entry name" value="Myosin VI head, motor domain, U50 subdomain"/>
    <property type="match status" value="1"/>
</dbReference>
<dbReference type="InterPro" id="IPR001609">
    <property type="entry name" value="Myosin_head_motor_dom-like"/>
</dbReference>
<dbReference type="Pfam" id="PF00063">
    <property type="entry name" value="Myosin_head"/>
    <property type="match status" value="1"/>
</dbReference>
<feature type="domain" description="Myosin motor" evidence="9">
    <location>
        <begin position="44"/>
        <end position="720"/>
    </location>
</feature>
<sequence length="950" mass="107489">MSRPNFSRSNSLIRGSGHSLHGTKRSRDSIFRKRRSGGSFKAEEAVFDLILLRNVTEDAVIKNLKTLFFSDVIYSYIGNVVIAVNPFKELPIYDATYVEKYRGRSAFDPKLQPHIFALADNVFNDMKYRGRDQVVIISGESGAGKTESSKKIMQYVAAVSGSTDKVNAVKNKLLNTNPVLEAFGNAKTTRNDNSSRFGKYMDIQFDFHGEPAGGVITTYLLEKARVVRQGEGERNFHIFYQLLASDKAKQLGLTGGASSYRYLNQGGAEKVKGMSDSKWFKDVVKGFDYIGFTKDEQDAVFKAVAAIILLGEIKLTSKDQGAAFQECSDALLSLLGVTRDQLESAVTHNTVIVNKQQVASDLNVDQSQDAIDTLAKAMYDRVFKWVYTRINKSIAADKSAIKAVIGVLDIYGFEIFQHNSFEQFCINYCNEKLQQLFIELTLKTEQDEYLAEGIDWTPVKYFNNKIICDLIEEKPRGIVALLDEESIRPGDKSDTIWLEKLSSTFKSHDHFKGCDGTNETPLDHSRIHETAHPKCIHVHMQGFLDKNTDTLFKDLARVMFQSGNFVLKECFPEGDESTWLGASKRPPTAGKAFVQSMKEMIELLNTKIPSYVRCIKPNHLKAAKKIDEDLVRHQVKYLGLTENVRVRRAGFCFREDKDAFFFRYKLLSPKTYPTWNGSVEDGIAAVFEALAIPPSAYQMGKTKVFIKNPPTVFALEEERDVKLDEIVTRLQLAWRLFLIRREIRAYYDELKDRFKDVANDPSFGIKIQWPKPTQILVKADEMLKKVYKNWWARKLVNSLSADQQRIMRVQLLAHRFLAGEKSGFKITKDAFSVHHVDNTDGLKSFENKFGESLFDCPVIKISRKGKPMPRLLILTKEGVHRTKPNFSGAGKRCALKTKRVLPLESISGATVSKTRTTSWHPLKGTRGKNVVVSVVGQDSNHGYRMEEGHL</sequence>
<dbReference type="PROSITE" id="PS50096">
    <property type="entry name" value="IQ"/>
    <property type="match status" value="1"/>
</dbReference>
<evidence type="ECO:0000256" key="5">
    <source>
        <dbReference type="ARBA" id="ARBA00023175"/>
    </source>
</evidence>
<feature type="region of interest" description="Disordered" evidence="8">
    <location>
        <begin position="1"/>
        <end position="26"/>
    </location>
</feature>
<evidence type="ECO:0000256" key="8">
    <source>
        <dbReference type="SAM" id="MobiDB-lite"/>
    </source>
</evidence>
<dbReference type="AlphaFoldDB" id="F2UJ69"/>
<dbReference type="GO" id="GO:0000146">
    <property type="term" value="F:microfilament motor activity"/>
    <property type="evidence" value="ECO:0007669"/>
    <property type="project" value="TreeGrafter"/>
</dbReference>
<accession>F2UJ69</accession>
<evidence type="ECO:0000256" key="6">
    <source>
        <dbReference type="ARBA" id="ARBA00023203"/>
    </source>
</evidence>
<dbReference type="PANTHER" id="PTHR13140">
    <property type="entry name" value="MYOSIN"/>
    <property type="match status" value="1"/>
</dbReference>
<dbReference type="SUPFAM" id="SSF52540">
    <property type="entry name" value="P-loop containing nucleoside triphosphate hydrolases"/>
    <property type="match status" value="1"/>
</dbReference>
<keyword evidence="5 7" id="KW-0505">Motor protein</keyword>
<feature type="compositionally biased region" description="Polar residues" evidence="8">
    <location>
        <begin position="1"/>
        <end position="13"/>
    </location>
</feature>
<dbReference type="STRING" id="946362.F2UJ69"/>
<dbReference type="GeneID" id="16071420"/>
<dbReference type="InterPro" id="IPR027417">
    <property type="entry name" value="P-loop_NTPase"/>
</dbReference>
<dbReference type="OrthoDB" id="6108017at2759"/>
<gene>
    <name evidence="10" type="ORF">PTSG_07359</name>
</gene>
<proteinExistence type="inferred from homology"/>
<evidence type="ECO:0000313" key="11">
    <source>
        <dbReference type="Proteomes" id="UP000007799"/>
    </source>
</evidence>
<name>F2UJ69_SALR5</name>
<dbReference type="OMA" id="SSCIEIF"/>
<dbReference type="CDD" id="cd01378">
    <property type="entry name" value="MYSc_Myo1"/>
    <property type="match status" value="1"/>
</dbReference>
<dbReference type="GO" id="GO:0007015">
    <property type="term" value="P:actin filament organization"/>
    <property type="evidence" value="ECO:0007669"/>
    <property type="project" value="TreeGrafter"/>
</dbReference>
<dbReference type="Gene3D" id="1.20.58.530">
    <property type="match status" value="1"/>
</dbReference>
<dbReference type="KEGG" id="sre:PTSG_07359"/>
<dbReference type="InterPro" id="IPR036961">
    <property type="entry name" value="Kinesin_motor_dom_sf"/>
</dbReference>
<dbReference type="Gene3D" id="1.20.5.4820">
    <property type="match status" value="1"/>
</dbReference>
<dbReference type="Gene3D" id="3.40.850.10">
    <property type="entry name" value="Kinesin motor domain"/>
    <property type="match status" value="1"/>
</dbReference>
<reference evidence="10" key="1">
    <citation type="submission" date="2009-08" db="EMBL/GenBank/DDBJ databases">
        <title>Annotation of Salpingoeca rosetta.</title>
        <authorList>
            <consortium name="The Broad Institute Genome Sequencing Platform"/>
            <person name="Russ C."/>
            <person name="Cuomo C."/>
            <person name="Burger G."/>
            <person name="Gray M.W."/>
            <person name="Holland P.W.H."/>
            <person name="King N."/>
            <person name="Lang F.B.F."/>
            <person name="Roger A.J."/>
            <person name="Ruiz-Trillo I."/>
            <person name="Young S.K."/>
            <person name="Zeng Q."/>
            <person name="Gargeya S."/>
            <person name="Alvarado L."/>
            <person name="Berlin A."/>
            <person name="Chapman S.B."/>
            <person name="Chen Z."/>
            <person name="Freedman E."/>
            <person name="Gellesch M."/>
            <person name="Goldberg J."/>
            <person name="Griggs A."/>
            <person name="Gujja S."/>
            <person name="Heilman E."/>
            <person name="Heiman D."/>
            <person name="Howarth C."/>
            <person name="Mehta T."/>
            <person name="Neiman D."/>
            <person name="Pearson M."/>
            <person name="Roberts A."/>
            <person name="Saif S."/>
            <person name="Shea T."/>
            <person name="Shenoy N."/>
            <person name="Sisk P."/>
            <person name="Stolte C."/>
            <person name="Sykes S."/>
            <person name="White J."/>
            <person name="Yandava C."/>
            <person name="Haas B."/>
            <person name="Nusbaum C."/>
            <person name="Birren B."/>
        </authorList>
    </citation>
    <scope>NUCLEOTIDE SEQUENCE [LARGE SCALE GENOMIC DNA]</scope>
    <source>
        <strain evidence="10">ATCC 50818</strain>
    </source>
</reference>
<keyword evidence="11" id="KW-1185">Reference proteome</keyword>
<dbReference type="Gene3D" id="1.10.10.820">
    <property type="match status" value="1"/>
</dbReference>
<evidence type="ECO:0000256" key="3">
    <source>
        <dbReference type="ARBA" id="ARBA00022840"/>
    </source>
</evidence>
<dbReference type="InterPro" id="IPR036072">
    <property type="entry name" value="MYSc_Myo1"/>
</dbReference>